<sequence>MELRSEEHVSGLENPSSLAYNHPLNSRLDVPEGGIVPGVRFNLIQGDRVIAMRCYTNGSVLPIGVDTSGGGRAALATVEGQSCLRWVVEDGSQYLFSAETGTLLSYTTADRQVISNAATYLDVRHAQDGSIRQIWNLWDGLLNVEDVTATGYTIALYTPGQITGTDEQGFYTVTGAPFKTFALSLSTDGQFTITEQTPARQPYAVTWWKNGLA</sequence>
<protein>
    <recommendedName>
        <fullName evidence="3">Ricin B lectin domain-containing protein</fullName>
    </recommendedName>
</protein>
<evidence type="ECO:0000313" key="1">
    <source>
        <dbReference type="EMBL" id="BDL44770.1"/>
    </source>
</evidence>
<accession>A0ABN6QJG7</accession>
<keyword evidence="2" id="KW-1185">Reference proteome</keyword>
<evidence type="ECO:0008006" key="3">
    <source>
        <dbReference type="Google" id="ProtNLM"/>
    </source>
</evidence>
<name>A0ABN6QJG7_9BACT</name>
<dbReference type="Proteomes" id="UP001062263">
    <property type="component" value="Chromosome"/>
</dbReference>
<reference evidence="1" key="1">
    <citation type="submission" date="2022-06" db="EMBL/GenBank/DDBJ databases">
        <title>Akkermansia biwalacus sp. nov., an anaerobic mucin-degrading bacterium isolated from human intestine.</title>
        <authorList>
            <person name="Kobayashi Y."/>
            <person name="Inoue S."/>
            <person name="Kawahara T."/>
            <person name="Kohda N."/>
        </authorList>
    </citation>
    <scope>NUCLEOTIDE SEQUENCE</scope>
    <source>
        <strain evidence="1">WON2089</strain>
    </source>
</reference>
<dbReference type="EMBL" id="AP025943">
    <property type="protein sequence ID" value="BDL44770.1"/>
    <property type="molecule type" value="Genomic_DNA"/>
</dbReference>
<gene>
    <name evidence="1" type="ORF">Abiwalacus_23440</name>
</gene>
<evidence type="ECO:0000313" key="2">
    <source>
        <dbReference type="Proteomes" id="UP001062263"/>
    </source>
</evidence>
<organism evidence="1 2">
    <name type="scientific">Akkermansia biwaensis</name>
    <dbReference type="NCBI Taxonomy" id="2946555"/>
    <lineage>
        <taxon>Bacteria</taxon>
        <taxon>Pseudomonadati</taxon>
        <taxon>Verrucomicrobiota</taxon>
        <taxon>Verrucomicrobiia</taxon>
        <taxon>Verrucomicrobiales</taxon>
        <taxon>Akkermansiaceae</taxon>
        <taxon>Akkermansia</taxon>
    </lineage>
</organism>
<dbReference type="RefSeq" id="WP_251828295.1">
    <property type="nucleotide sequence ID" value="NZ_AP025943.1"/>
</dbReference>
<proteinExistence type="predicted"/>